<dbReference type="SMART" id="SM00849">
    <property type="entry name" value="Lactamase_B"/>
    <property type="match status" value="1"/>
</dbReference>
<keyword evidence="5" id="KW-0862">Zinc</keyword>
<organism evidence="7 8">
    <name type="scientific">Micropruina glycogenica</name>
    <dbReference type="NCBI Taxonomy" id="75385"/>
    <lineage>
        <taxon>Bacteria</taxon>
        <taxon>Bacillati</taxon>
        <taxon>Actinomycetota</taxon>
        <taxon>Actinomycetes</taxon>
        <taxon>Propionibacteriales</taxon>
        <taxon>Nocardioidaceae</taxon>
        <taxon>Micropruina</taxon>
    </lineage>
</organism>
<dbReference type="EMBL" id="LT985188">
    <property type="protein sequence ID" value="SPD87598.1"/>
    <property type="molecule type" value="Genomic_DNA"/>
</dbReference>
<dbReference type="GO" id="GO:0016787">
    <property type="term" value="F:hydrolase activity"/>
    <property type="evidence" value="ECO:0007669"/>
    <property type="project" value="UniProtKB-KW"/>
</dbReference>
<evidence type="ECO:0000313" key="7">
    <source>
        <dbReference type="EMBL" id="SPD87598.1"/>
    </source>
</evidence>
<proteinExistence type="inferred from homology"/>
<dbReference type="AlphaFoldDB" id="A0A2N9JJ79"/>
<dbReference type="Pfam" id="PF00753">
    <property type="entry name" value="Lactamase_B"/>
    <property type="match status" value="1"/>
</dbReference>
<evidence type="ECO:0000256" key="1">
    <source>
        <dbReference type="ARBA" id="ARBA00001947"/>
    </source>
</evidence>
<keyword evidence="4" id="KW-0378">Hydrolase</keyword>
<sequence>MTELLVAGHCVQLERFVRRGGAWRSIEFPSLVALLDHPDGGVVLYDTGYAPRFHTATARWPYQLYARLLPVTCGPADSVLAQLAERDLAPGDVRLIVLSHLHGDHVAGLLDFTDARIVVGPGELPPDWRKRSAWRNAAHALVPDLLPADAEQRLLSLDELALRSTGLGGLLEVGHDLFGDDSALVVRLPGHTPGQLGLWLPAEGSDGLLLVGDAVWHRRAFTHGELPLRVLRADRERYEAIVAELARLHAEHPHLLIVPSHCTASIAEARGYVGG</sequence>
<evidence type="ECO:0000256" key="5">
    <source>
        <dbReference type="ARBA" id="ARBA00022833"/>
    </source>
</evidence>
<accession>A0A2N9JJ79</accession>
<comment type="cofactor">
    <cofactor evidence="1">
        <name>Zn(2+)</name>
        <dbReference type="ChEBI" id="CHEBI:29105"/>
    </cofactor>
</comment>
<comment type="similarity">
    <text evidence="2">Belongs to the metallo-beta-lactamase superfamily.</text>
</comment>
<gene>
    <name evidence="7" type="ORF">MPLG2_2568</name>
</gene>
<dbReference type="PANTHER" id="PTHR42978:SF2">
    <property type="entry name" value="102 KBASES UNSTABLE REGION: FROM 1 TO 119443"/>
    <property type="match status" value="1"/>
</dbReference>
<dbReference type="KEGG" id="mgg:MPLG2_2568"/>
<evidence type="ECO:0000259" key="6">
    <source>
        <dbReference type="SMART" id="SM00849"/>
    </source>
</evidence>
<evidence type="ECO:0000256" key="3">
    <source>
        <dbReference type="ARBA" id="ARBA00022723"/>
    </source>
</evidence>
<keyword evidence="8" id="KW-1185">Reference proteome</keyword>
<dbReference type="SUPFAM" id="SSF56281">
    <property type="entry name" value="Metallo-hydrolase/oxidoreductase"/>
    <property type="match status" value="1"/>
</dbReference>
<evidence type="ECO:0000256" key="4">
    <source>
        <dbReference type="ARBA" id="ARBA00022801"/>
    </source>
</evidence>
<dbReference type="Proteomes" id="UP000238164">
    <property type="component" value="Chromosome 1"/>
</dbReference>
<dbReference type="InterPro" id="IPR051013">
    <property type="entry name" value="MBL_superfamily_lactonases"/>
</dbReference>
<keyword evidence="3" id="KW-0479">Metal-binding</keyword>
<name>A0A2N9JJ79_9ACTN</name>
<dbReference type="Gene3D" id="3.60.15.10">
    <property type="entry name" value="Ribonuclease Z/Hydroxyacylglutathione hydrolase-like"/>
    <property type="match status" value="1"/>
</dbReference>
<reference evidence="7 8" key="1">
    <citation type="submission" date="2018-02" db="EMBL/GenBank/DDBJ databases">
        <authorList>
            <person name="Cohen D.B."/>
            <person name="Kent A.D."/>
        </authorList>
    </citation>
    <scope>NUCLEOTIDE SEQUENCE [LARGE SCALE GENOMIC DNA]</scope>
    <source>
        <strain evidence="7">1</strain>
    </source>
</reference>
<dbReference type="InterPro" id="IPR036866">
    <property type="entry name" value="RibonucZ/Hydroxyglut_hydro"/>
</dbReference>
<evidence type="ECO:0000256" key="2">
    <source>
        <dbReference type="ARBA" id="ARBA00007749"/>
    </source>
</evidence>
<dbReference type="PANTHER" id="PTHR42978">
    <property type="entry name" value="QUORUM-QUENCHING LACTONASE YTNP-RELATED-RELATED"/>
    <property type="match status" value="1"/>
</dbReference>
<protein>
    <submittedName>
        <fullName evidence="7">Lactamase</fullName>
    </submittedName>
</protein>
<feature type="domain" description="Metallo-beta-lactamase" evidence="6">
    <location>
        <begin position="29"/>
        <end position="261"/>
    </location>
</feature>
<evidence type="ECO:0000313" key="8">
    <source>
        <dbReference type="Proteomes" id="UP000238164"/>
    </source>
</evidence>
<dbReference type="RefSeq" id="WP_105186295.1">
    <property type="nucleotide sequence ID" value="NZ_BAAAGO010000031.1"/>
</dbReference>
<dbReference type="InterPro" id="IPR001279">
    <property type="entry name" value="Metallo-B-lactamas"/>
</dbReference>
<dbReference type="GO" id="GO:0046872">
    <property type="term" value="F:metal ion binding"/>
    <property type="evidence" value="ECO:0007669"/>
    <property type="project" value="UniProtKB-KW"/>
</dbReference>
<dbReference type="OrthoDB" id="3196337at2"/>
<dbReference type="CDD" id="cd07730">
    <property type="entry name" value="metallo-hydrolase-like_MBL-fold"/>
    <property type="match status" value="1"/>
</dbReference>